<protein>
    <submittedName>
        <fullName evidence="1">Uncharacterized protein</fullName>
    </submittedName>
</protein>
<dbReference type="AlphaFoldDB" id="A0A645JG55"/>
<evidence type="ECO:0000313" key="1">
    <source>
        <dbReference type="EMBL" id="MPN62436.1"/>
    </source>
</evidence>
<accession>A0A645JG55</accession>
<sequence>MQDGLLDFVGVGAHTAAEHIACTRNLCDALGNEPSGTAFRCRNAQMFFLERLYDCCLQIRHIYSINKLSQFILDLRNHRRDQLFTFLRRIACRCNT</sequence>
<proteinExistence type="predicted"/>
<gene>
    <name evidence="1" type="ORF">SDC9_210184</name>
</gene>
<organism evidence="1">
    <name type="scientific">bioreactor metagenome</name>
    <dbReference type="NCBI Taxonomy" id="1076179"/>
    <lineage>
        <taxon>unclassified sequences</taxon>
        <taxon>metagenomes</taxon>
        <taxon>ecological metagenomes</taxon>
    </lineage>
</organism>
<reference evidence="1" key="1">
    <citation type="submission" date="2019-08" db="EMBL/GenBank/DDBJ databases">
        <authorList>
            <person name="Kucharzyk K."/>
            <person name="Murdoch R.W."/>
            <person name="Higgins S."/>
            <person name="Loffler F."/>
        </authorList>
    </citation>
    <scope>NUCLEOTIDE SEQUENCE</scope>
</reference>
<comment type="caution">
    <text evidence="1">The sequence shown here is derived from an EMBL/GenBank/DDBJ whole genome shotgun (WGS) entry which is preliminary data.</text>
</comment>
<dbReference type="EMBL" id="VSSQ01140433">
    <property type="protein sequence ID" value="MPN62436.1"/>
    <property type="molecule type" value="Genomic_DNA"/>
</dbReference>
<name>A0A645JG55_9ZZZZ</name>